<dbReference type="Proteomes" id="UP000541444">
    <property type="component" value="Unassembled WGS sequence"/>
</dbReference>
<accession>A0A7J7NRY2</accession>
<dbReference type="AlphaFoldDB" id="A0A7J7NRY2"/>
<reference evidence="2 3" key="1">
    <citation type="journal article" date="2020" name="IScience">
        <title>Genome Sequencing of the Endangered Kingdonia uniflora (Circaeasteraceae, Ranunculales) Reveals Potential Mechanisms of Evolutionary Specialization.</title>
        <authorList>
            <person name="Sun Y."/>
            <person name="Deng T."/>
            <person name="Zhang A."/>
            <person name="Moore M.J."/>
            <person name="Landis J.B."/>
            <person name="Lin N."/>
            <person name="Zhang H."/>
            <person name="Zhang X."/>
            <person name="Huang J."/>
            <person name="Zhang X."/>
            <person name="Sun H."/>
            <person name="Wang H."/>
        </authorList>
    </citation>
    <scope>NUCLEOTIDE SEQUENCE [LARGE SCALE GENOMIC DNA]</scope>
    <source>
        <strain evidence="2">TB1705</strain>
        <tissue evidence="2">Leaf</tissue>
    </source>
</reference>
<feature type="region of interest" description="Disordered" evidence="1">
    <location>
        <begin position="1"/>
        <end position="39"/>
    </location>
</feature>
<evidence type="ECO:0000256" key="1">
    <source>
        <dbReference type="SAM" id="MobiDB-lite"/>
    </source>
</evidence>
<proteinExistence type="predicted"/>
<evidence type="ECO:0000313" key="3">
    <source>
        <dbReference type="Proteomes" id="UP000541444"/>
    </source>
</evidence>
<evidence type="ECO:0000313" key="2">
    <source>
        <dbReference type="EMBL" id="KAF6169951.1"/>
    </source>
</evidence>
<name>A0A7J7NRY2_9MAGN</name>
<organism evidence="2 3">
    <name type="scientific">Kingdonia uniflora</name>
    <dbReference type="NCBI Taxonomy" id="39325"/>
    <lineage>
        <taxon>Eukaryota</taxon>
        <taxon>Viridiplantae</taxon>
        <taxon>Streptophyta</taxon>
        <taxon>Embryophyta</taxon>
        <taxon>Tracheophyta</taxon>
        <taxon>Spermatophyta</taxon>
        <taxon>Magnoliopsida</taxon>
        <taxon>Ranunculales</taxon>
        <taxon>Circaeasteraceae</taxon>
        <taxon>Kingdonia</taxon>
    </lineage>
</organism>
<comment type="caution">
    <text evidence="2">The sequence shown here is derived from an EMBL/GenBank/DDBJ whole genome shotgun (WGS) entry which is preliminary data.</text>
</comment>
<dbReference type="EMBL" id="JACGCM010000622">
    <property type="protein sequence ID" value="KAF6169951.1"/>
    <property type="molecule type" value="Genomic_DNA"/>
</dbReference>
<gene>
    <name evidence="2" type="ORF">GIB67_034343</name>
</gene>
<protein>
    <submittedName>
        <fullName evidence="2">Uncharacterized protein</fullName>
    </submittedName>
</protein>
<feature type="compositionally biased region" description="Polar residues" evidence="1">
    <location>
        <begin position="1"/>
        <end position="19"/>
    </location>
</feature>
<keyword evidence="3" id="KW-1185">Reference proteome</keyword>
<sequence length="298" mass="32470">MEPQSTHGNDTMLTGGQEASSSTTSTSVVGRKWGPSREATMLSNDEKRYVSTNDLGQQKGDDKNHHKFISTLRILTRTHIPIIYSKIINVHDEDIKSIMKGFEAVSACNSANRENLTAPVCVGRDSMVVVRHRLANEMILKSDAQVPRSDGFIKAHTKSDKIVQCPTLVEKIRKCERLNPESKMTSMTDFVAKSVDKDHKGHLIGLGAGVCPTLLKKAKHLLIQNEDLCDTNIELAGKVDSTSQGGSCSTSQPPSIPFQAPISALNPHLNKKCILNGFSKAKVAHGKVAFVDPAIPIH</sequence>